<accession>A0A814S5U1</accession>
<dbReference type="Gene3D" id="1.10.720.30">
    <property type="entry name" value="SAP domain"/>
    <property type="match status" value="1"/>
</dbReference>
<comment type="caution">
    <text evidence="9">The sequence shown here is derived from an EMBL/GenBank/DDBJ whole genome shotgun (WGS) entry which is preliminary data.</text>
</comment>
<sequence>MPSSSSSYPTTSNDQCDHCHTTYSIVKRKKSCAICRQYYCTSCAPRERHYNHPHRICLICQLISSDSTTDEQLLALKVKNLRSFLQAKNIAYHTCTEKQELVDLIVRNRHLPFTRLLIQQNQASSQPPPPPLHPTSSQQPSPSSSSTSTTNANQQQFHTTFNQFSTSTSASSSSSSSSSSTTTTGMPPPPPTPPQTPKHGNFTNFQHTMTSFASQMNHFAANLQDYVTNTVSGVLHHALGDHQQTTTATATTNNGNGTSSTFNFGTTANGPFTYSFTSPGNFIYTTTTNTTTTSPQQQRRTTTTTESTASSNTQQQATTSCRPRRKSLSELNNEQNIEDLSVRDLKEILVANFVDYKGCVEKNELVEKVRRLYRDRQNEKIKAKELDSATASDSELCKVCMDAIADCVFLDCGHMVTCVKCGKLLAECPICRSNIVRVVRVFKS</sequence>
<dbReference type="InterPro" id="IPR057299">
    <property type="entry name" value="RNF34_RFFL_SAP"/>
</dbReference>
<dbReference type="InterPro" id="IPR013083">
    <property type="entry name" value="Znf_RING/FYVE/PHD"/>
</dbReference>
<gene>
    <name evidence="9" type="ORF">EDS130_LOCUS22226</name>
</gene>
<keyword evidence="3 5" id="KW-0863">Zinc-finger</keyword>
<dbReference type="EMBL" id="CAJNOJ010000115">
    <property type="protein sequence ID" value="CAF1143588.1"/>
    <property type="molecule type" value="Genomic_DNA"/>
</dbReference>
<dbReference type="InterPro" id="IPR055111">
    <property type="entry name" value="RNF34_RFFL_HeH"/>
</dbReference>
<feature type="compositionally biased region" description="Low complexity" evidence="6">
    <location>
        <begin position="286"/>
        <end position="320"/>
    </location>
</feature>
<dbReference type="GO" id="GO:0070936">
    <property type="term" value="P:protein K48-linked ubiquitination"/>
    <property type="evidence" value="ECO:0007669"/>
    <property type="project" value="TreeGrafter"/>
</dbReference>
<feature type="region of interest" description="Disordered" evidence="6">
    <location>
        <begin position="121"/>
        <end position="200"/>
    </location>
</feature>
<dbReference type="SUPFAM" id="SSF57903">
    <property type="entry name" value="FYVE/PHD zinc finger"/>
    <property type="match status" value="1"/>
</dbReference>
<comment type="subcellular location">
    <subcellularLocation>
        <location evidence="1">Cell membrane</location>
        <topology evidence="1">Peripheral membrane protein</topology>
    </subcellularLocation>
</comment>
<evidence type="ECO:0000259" key="8">
    <source>
        <dbReference type="PROSITE" id="PS50178"/>
    </source>
</evidence>
<evidence type="ECO:0000256" key="1">
    <source>
        <dbReference type="ARBA" id="ARBA00004202"/>
    </source>
</evidence>
<evidence type="ECO:0008006" key="11">
    <source>
        <dbReference type="Google" id="ProtNLM"/>
    </source>
</evidence>
<dbReference type="Pfam" id="PF23632">
    <property type="entry name" value="SAP_RNF34_RFFL"/>
    <property type="match status" value="1"/>
</dbReference>
<dbReference type="FunFam" id="3.30.40.10:FF:000110">
    <property type="entry name" value="E3 ubiquitin-protein ligase RNF34 isoform X1"/>
    <property type="match status" value="1"/>
</dbReference>
<feature type="compositionally biased region" description="Low complexity" evidence="6">
    <location>
        <begin position="134"/>
        <end position="185"/>
    </location>
</feature>
<evidence type="ECO:0000256" key="4">
    <source>
        <dbReference type="ARBA" id="ARBA00022833"/>
    </source>
</evidence>
<dbReference type="GO" id="GO:0005886">
    <property type="term" value="C:plasma membrane"/>
    <property type="evidence" value="ECO:0007669"/>
    <property type="project" value="UniProtKB-SubCell"/>
</dbReference>
<dbReference type="Gene3D" id="3.30.40.10">
    <property type="entry name" value="Zinc/RING finger domain, C3HC4 (zinc finger)"/>
    <property type="match status" value="1"/>
</dbReference>
<keyword evidence="2" id="KW-0479">Metal-binding</keyword>
<dbReference type="OrthoDB" id="3045089at2759"/>
<dbReference type="PANTHER" id="PTHR14879:SF15">
    <property type="entry name" value="E3 UBIQUITIN-PROTEIN LIGASE RIFIFYLIN-LIKE PROTEIN"/>
    <property type="match status" value="1"/>
</dbReference>
<dbReference type="Gene3D" id="1.10.720.140">
    <property type="match status" value="1"/>
</dbReference>
<dbReference type="PROSITE" id="PS50089">
    <property type="entry name" value="ZF_RING_2"/>
    <property type="match status" value="1"/>
</dbReference>
<dbReference type="SMART" id="SM00184">
    <property type="entry name" value="RING"/>
    <property type="match status" value="1"/>
</dbReference>
<proteinExistence type="predicted"/>
<dbReference type="GO" id="GO:0008270">
    <property type="term" value="F:zinc ion binding"/>
    <property type="evidence" value="ECO:0007669"/>
    <property type="project" value="UniProtKB-KW"/>
</dbReference>
<reference evidence="9" key="1">
    <citation type="submission" date="2021-02" db="EMBL/GenBank/DDBJ databases">
        <authorList>
            <person name="Nowell W R."/>
        </authorList>
    </citation>
    <scope>NUCLEOTIDE SEQUENCE</scope>
</reference>
<dbReference type="PANTHER" id="PTHR14879">
    <property type="entry name" value="CASPASE REGULATOR, RING FINGER DOMAIN-CONTAINING"/>
    <property type="match status" value="1"/>
</dbReference>
<keyword evidence="4" id="KW-0862">Zinc</keyword>
<evidence type="ECO:0000313" key="10">
    <source>
        <dbReference type="Proteomes" id="UP000663852"/>
    </source>
</evidence>
<dbReference type="InterPro" id="IPR001841">
    <property type="entry name" value="Znf_RING"/>
</dbReference>
<dbReference type="InterPro" id="IPR051728">
    <property type="entry name" value="RING-FYVE_E3_ubiquitin-ligase"/>
</dbReference>
<evidence type="ECO:0000313" key="9">
    <source>
        <dbReference type="EMBL" id="CAF1143588.1"/>
    </source>
</evidence>
<dbReference type="PROSITE" id="PS50178">
    <property type="entry name" value="ZF_FYVE"/>
    <property type="match status" value="1"/>
</dbReference>
<dbReference type="Pfam" id="PF13920">
    <property type="entry name" value="zf-C3HC4_3"/>
    <property type="match status" value="1"/>
</dbReference>
<dbReference type="InterPro" id="IPR011011">
    <property type="entry name" value="Znf_FYVE_PHD"/>
</dbReference>
<name>A0A814S5U1_ADIRI</name>
<dbReference type="Proteomes" id="UP000663852">
    <property type="component" value="Unassembled WGS sequence"/>
</dbReference>
<dbReference type="GO" id="GO:0043161">
    <property type="term" value="P:proteasome-mediated ubiquitin-dependent protein catabolic process"/>
    <property type="evidence" value="ECO:0007669"/>
    <property type="project" value="TreeGrafter"/>
</dbReference>
<evidence type="ECO:0000256" key="5">
    <source>
        <dbReference type="PROSITE-ProRule" id="PRU00175"/>
    </source>
</evidence>
<dbReference type="GO" id="GO:1902042">
    <property type="term" value="P:negative regulation of extrinsic apoptotic signaling pathway via death domain receptors"/>
    <property type="evidence" value="ECO:0007669"/>
    <property type="project" value="TreeGrafter"/>
</dbReference>
<feature type="region of interest" description="Disordered" evidence="6">
    <location>
        <begin position="286"/>
        <end position="332"/>
    </location>
</feature>
<dbReference type="GO" id="GO:0005737">
    <property type="term" value="C:cytoplasm"/>
    <property type="evidence" value="ECO:0007669"/>
    <property type="project" value="TreeGrafter"/>
</dbReference>
<protein>
    <recommendedName>
        <fullName evidence="11">RING-type domain-containing protein</fullName>
    </recommendedName>
</protein>
<dbReference type="GO" id="GO:0061630">
    <property type="term" value="F:ubiquitin protein ligase activity"/>
    <property type="evidence" value="ECO:0007669"/>
    <property type="project" value="TreeGrafter"/>
</dbReference>
<evidence type="ECO:0000256" key="2">
    <source>
        <dbReference type="ARBA" id="ARBA00022723"/>
    </source>
</evidence>
<dbReference type="CDD" id="cd16500">
    <property type="entry name" value="RING-HC_CARP"/>
    <property type="match status" value="1"/>
</dbReference>
<feature type="domain" description="FYVE-type" evidence="8">
    <location>
        <begin position="10"/>
        <end position="60"/>
    </location>
</feature>
<dbReference type="SUPFAM" id="SSF57850">
    <property type="entry name" value="RING/U-box"/>
    <property type="match status" value="1"/>
</dbReference>
<evidence type="ECO:0000256" key="3">
    <source>
        <dbReference type="ARBA" id="ARBA00022771"/>
    </source>
</evidence>
<dbReference type="InterPro" id="IPR036361">
    <property type="entry name" value="SAP_dom_sf"/>
</dbReference>
<dbReference type="AlphaFoldDB" id="A0A814S5U1"/>
<evidence type="ECO:0000256" key="6">
    <source>
        <dbReference type="SAM" id="MobiDB-lite"/>
    </source>
</evidence>
<feature type="compositionally biased region" description="Pro residues" evidence="6">
    <location>
        <begin position="186"/>
        <end position="196"/>
    </location>
</feature>
<feature type="domain" description="RING-type" evidence="7">
    <location>
        <begin position="397"/>
        <end position="432"/>
    </location>
</feature>
<organism evidence="9 10">
    <name type="scientific">Adineta ricciae</name>
    <name type="common">Rotifer</name>
    <dbReference type="NCBI Taxonomy" id="249248"/>
    <lineage>
        <taxon>Eukaryota</taxon>
        <taxon>Metazoa</taxon>
        <taxon>Spiralia</taxon>
        <taxon>Gnathifera</taxon>
        <taxon>Rotifera</taxon>
        <taxon>Eurotatoria</taxon>
        <taxon>Bdelloidea</taxon>
        <taxon>Adinetida</taxon>
        <taxon>Adinetidae</taxon>
        <taxon>Adineta</taxon>
    </lineage>
</organism>
<dbReference type="InterPro" id="IPR017455">
    <property type="entry name" value="Znf_FYVE-rel"/>
</dbReference>
<dbReference type="SUPFAM" id="SSF68906">
    <property type="entry name" value="SAP domain"/>
    <property type="match status" value="2"/>
</dbReference>
<dbReference type="Pfam" id="PF22968">
    <property type="entry name" value="RNF34L-like_3rd"/>
    <property type="match status" value="1"/>
</dbReference>
<evidence type="ECO:0000259" key="7">
    <source>
        <dbReference type="PROSITE" id="PS50089"/>
    </source>
</evidence>